<keyword evidence="3" id="KW-0732">Signal</keyword>
<feature type="signal peptide" evidence="3">
    <location>
        <begin position="1"/>
        <end position="23"/>
    </location>
</feature>
<dbReference type="GO" id="GO:0005886">
    <property type="term" value="C:plasma membrane"/>
    <property type="evidence" value="ECO:0007669"/>
    <property type="project" value="TreeGrafter"/>
</dbReference>
<dbReference type="SUPFAM" id="SSF52047">
    <property type="entry name" value="RNI-like"/>
    <property type="match status" value="1"/>
</dbReference>
<accession>A0A336N756</accession>
<dbReference type="VEuPathDB" id="VectorBase:CSON008054"/>
<evidence type="ECO:0000256" key="2">
    <source>
        <dbReference type="ARBA" id="ARBA00022737"/>
    </source>
</evidence>
<evidence type="ECO:0000256" key="1">
    <source>
        <dbReference type="ARBA" id="ARBA00022614"/>
    </source>
</evidence>
<feature type="chain" id="PRO_5016239251" evidence="3">
    <location>
        <begin position="24"/>
        <end position="389"/>
    </location>
</feature>
<dbReference type="InterPro" id="IPR032675">
    <property type="entry name" value="LRR_dom_sf"/>
</dbReference>
<reference evidence="4" key="1">
    <citation type="submission" date="2018-07" db="EMBL/GenBank/DDBJ databases">
        <authorList>
            <person name="Quirk P.G."/>
            <person name="Krulwich T.A."/>
        </authorList>
    </citation>
    <scope>NUCLEOTIDE SEQUENCE</scope>
</reference>
<evidence type="ECO:0000313" key="4">
    <source>
        <dbReference type="EMBL" id="SSX34468.1"/>
    </source>
</evidence>
<dbReference type="PANTHER" id="PTHR24369">
    <property type="entry name" value="ANTIGEN BSP, PUTATIVE-RELATED"/>
    <property type="match status" value="1"/>
</dbReference>
<dbReference type="AlphaFoldDB" id="A0A336N756"/>
<keyword evidence="2" id="KW-0677">Repeat</keyword>
<evidence type="ECO:0000256" key="3">
    <source>
        <dbReference type="SAM" id="SignalP"/>
    </source>
</evidence>
<dbReference type="EMBL" id="UFQT01003036">
    <property type="protein sequence ID" value="SSX34468.1"/>
    <property type="molecule type" value="Genomic_DNA"/>
</dbReference>
<dbReference type="InterPro" id="IPR050541">
    <property type="entry name" value="LRR_TM_domain-containing"/>
</dbReference>
<keyword evidence="1" id="KW-0433">Leucine-rich repeat</keyword>
<sequence>MKVITKCIFLFIFYNFNVNLSFAENRVDQQNLQANVPNFTCNAKYDSICIFNDVHLNETHPHFNPIHVKGLIDFGDPSSVYLMGDQNNSFHTLTSDLCNAFPNVNDFKISEVGLVTLQSDAFYNCKLLKELDIHGNNVEHLPQNLLLKSLRLKNFSLRQNKIKQLPVGFFDTTKVLTFLMLNEPLMEKFVKLSTEPSTGDIKQLTLMKQLYIGENSITDLDTFYILRAFPNLQYFIICPVISLNDGLLPNNSKGLEVKQKQLNAYETHLGTCYQGTYKRPENESGFDENIPTFNCSSESDIFKYNMLLDNFWAANNELTKLPDTLFDANPFMEVIYVKNNSLTEFTFLKRGKLLDLRSLYITGNNLSDSDKEELRQLVSKLNRINTIEI</sequence>
<protein>
    <submittedName>
        <fullName evidence="4">CSON008054 protein</fullName>
    </submittedName>
</protein>
<gene>
    <name evidence="4" type="primary">CSON008054</name>
</gene>
<dbReference type="Gene3D" id="3.80.10.10">
    <property type="entry name" value="Ribonuclease Inhibitor"/>
    <property type="match status" value="2"/>
</dbReference>
<dbReference type="PANTHER" id="PTHR24369:SF211">
    <property type="entry name" value="LEUCINE-RICH REPEAT-CONTAINING PROTEIN 15-LIKE"/>
    <property type="match status" value="1"/>
</dbReference>
<organism evidence="4">
    <name type="scientific">Culicoides sonorensis</name>
    <name type="common">Biting midge</name>
    <dbReference type="NCBI Taxonomy" id="179676"/>
    <lineage>
        <taxon>Eukaryota</taxon>
        <taxon>Metazoa</taxon>
        <taxon>Ecdysozoa</taxon>
        <taxon>Arthropoda</taxon>
        <taxon>Hexapoda</taxon>
        <taxon>Insecta</taxon>
        <taxon>Pterygota</taxon>
        <taxon>Neoptera</taxon>
        <taxon>Endopterygota</taxon>
        <taxon>Diptera</taxon>
        <taxon>Nematocera</taxon>
        <taxon>Chironomoidea</taxon>
        <taxon>Ceratopogonidae</taxon>
        <taxon>Ceratopogoninae</taxon>
        <taxon>Culicoides</taxon>
        <taxon>Monoculicoides</taxon>
    </lineage>
</organism>
<name>A0A336N756_CULSO</name>
<proteinExistence type="predicted"/>